<name>A0A1I7X8Y6_HETBA</name>
<evidence type="ECO:0000256" key="1">
    <source>
        <dbReference type="SAM" id="MobiDB-lite"/>
    </source>
</evidence>
<evidence type="ECO:0000313" key="2">
    <source>
        <dbReference type="Proteomes" id="UP000095283"/>
    </source>
</evidence>
<accession>A0A1I7X8Y6</accession>
<dbReference type="AlphaFoldDB" id="A0A1I7X8Y6"/>
<organism evidence="2 3">
    <name type="scientific">Heterorhabditis bacteriophora</name>
    <name type="common">Entomopathogenic nematode worm</name>
    <dbReference type="NCBI Taxonomy" id="37862"/>
    <lineage>
        <taxon>Eukaryota</taxon>
        <taxon>Metazoa</taxon>
        <taxon>Ecdysozoa</taxon>
        <taxon>Nematoda</taxon>
        <taxon>Chromadorea</taxon>
        <taxon>Rhabditida</taxon>
        <taxon>Rhabditina</taxon>
        <taxon>Rhabditomorpha</taxon>
        <taxon>Strongyloidea</taxon>
        <taxon>Heterorhabditidae</taxon>
        <taxon>Heterorhabditis</taxon>
    </lineage>
</organism>
<feature type="region of interest" description="Disordered" evidence="1">
    <location>
        <begin position="58"/>
        <end position="105"/>
    </location>
</feature>
<dbReference type="Proteomes" id="UP000095283">
    <property type="component" value="Unplaced"/>
</dbReference>
<reference evidence="3" key="1">
    <citation type="submission" date="2016-11" db="UniProtKB">
        <authorList>
            <consortium name="WormBaseParasite"/>
        </authorList>
    </citation>
    <scope>IDENTIFICATION</scope>
</reference>
<evidence type="ECO:0000313" key="3">
    <source>
        <dbReference type="WBParaSite" id="Hba_13903"/>
    </source>
</evidence>
<keyword evidence="2" id="KW-1185">Reference proteome</keyword>
<proteinExistence type="predicted"/>
<protein>
    <submittedName>
        <fullName evidence="3">Uncharacterized protein</fullName>
    </submittedName>
</protein>
<dbReference type="WBParaSite" id="Hba_13903">
    <property type="protein sequence ID" value="Hba_13903"/>
    <property type="gene ID" value="Hba_13903"/>
</dbReference>
<sequence length="119" mass="12881">MSQSHKKENKEASTIVNQIIRTLTATMSAPNRNNCDTVKSETNARNPIVRVIRYHVNERESGPGGGASTIPPSPPIPGAPIPRPELTPIPPTPMPLPIPTPLPLPPKVHLVPLSNEFHL</sequence>
<feature type="compositionally biased region" description="Pro residues" evidence="1">
    <location>
        <begin position="71"/>
        <end position="105"/>
    </location>
</feature>